<keyword evidence="7" id="KW-0915">Sodium</keyword>
<keyword evidence="8 12" id="KW-0406">Ion transport</keyword>
<dbReference type="PANTHER" id="PTHR11690:SF248">
    <property type="entry name" value="PICKPOCKET 17, ISOFORM A"/>
    <property type="match status" value="1"/>
</dbReference>
<dbReference type="OrthoDB" id="10051479at2759"/>
<keyword evidence="9 13" id="KW-0472">Membrane</keyword>
<name>A0A8X6G944_TRICU</name>
<evidence type="ECO:0000313" key="15">
    <source>
        <dbReference type="Proteomes" id="UP000887116"/>
    </source>
</evidence>
<evidence type="ECO:0000256" key="8">
    <source>
        <dbReference type="ARBA" id="ARBA00023065"/>
    </source>
</evidence>
<evidence type="ECO:0000256" key="6">
    <source>
        <dbReference type="ARBA" id="ARBA00022989"/>
    </source>
</evidence>
<evidence type="ECO:0000256" key="9">
    <source>
        <dbReference type="ARBA" id="ARBA00023136"/>
    </source>
</evidence>
<feature type="transmembrane region" description="Helical" evidence="13">
    <location>
        <begin position="413"/>
        <end position="436"/>
    </location>
</feature>
<dbReference type="Proteomes" id="UP000887116">
    <property type="component" value="Unassembled WGS sequence"/>
</dbReference>
<gene>
    <name evidence="14" type="primary">Asic5</name>
    <name evidence="14" type="ORF">TNCT_472951</name>
</gene>
<dbReference type="InterPro" id="IPR001873">
    <property type="entry name" value="ENaC"/>
</dbReference>
<dbReference type="GO" id="GO:0005886">
    <property type="term" value="C:plasma membrane"/>
    <property type="evidence" value="ECO:0007669"/>
    <property type="project" value="TreeGrafter"/>
</dbReference>
<dbReference type="GO" id="GO:0015280">
    <property type="term" value="F:ligand-gated sodium channel activity"/>
    <property type="evidence" value="ECO:0007669"/>
    <property type="project" value="TreeGrafter"/>
</dbReference>
<keyword evidence="6 13" id="KW-1133">Transmembrane helix</keyword>
<organism evidence="14 15">
    <name type="scientific">Trichonephila clavata</name>
    <name type="common">Joro spider</name>
    <name type="synonym">Nephila clavata</name>
    <dbReference type="NCBI Taxonomy" id="2740835"/>
    <lineage>
        <taxon>Eukaryota</taxon>
        <taxon>Metazoa</taxon>
        <taxon>Ecdysozoa</taxon>
        <taxon>Arthropoda</taxon>
        <taxon>Chelicerata</taxon>
        <taxon>Arachnida</taxon>
        <taxon>Araneae</taxon>
        <taxon>Araneomorphae</taxon>
        <taxon>Entelegynae</taxon>
        <taxon>Araneoidea</taxon>
        <taxon>Nephilidae</taxon>
        <taxon>Trichonephila</taxon>
    </lineage>
</organism>
<dbReference type="Pfam" id="PF00858">
    <property type="entry name" value="ASC"/>
    <property type="match status" value="1"/>
</dbReference>
<evidence type="ECO:0000256" key="3">
    <source>
        <dbReference type="ARBA" id="ARBA00022448"/>
    </source>
</evidence>
<comment type="caution">
    <text evidence="14">The sequence shown here is derived from an EMBL/GenBank/DDBJ whole genome shotgun (WGS) entry which is preliminary data.</text>
</comment>
<evidence type="ECO:0000313" key="14">
    <source>
        <dbReference type="EMBL" id="GFQ98977.1"/>
    </source>
</evidence>
<proteinExistence type="inferred from homology"/>
<evidence type="ECO:0000256" key="1">
    <source>
        <dbReference type="ARBA" id="ARBA00004141"/>
    </source>
</evidence>
<keyword evidence="3 12" id="KW-0813">Transport</keyword>
<comment type="subcellular location">
    <subcellularLocation>
        <location evidence="1">Membrane</location>
        <topology evidence="1">Multi-pass membrane protein</topology>
    </subcellularLocation>
</comment>
<evidence type="ECO:0000256" key="2">
    <source>
        <dbReference type="ARBA" id="ARBA00007193"/>
    </source>
</evidence>
<keyword evidence="15" id="KW-1185">Reference proteome</keyword>
<sequence>MNSHPERKFSENVKAFRINSSVYAASRIRNSPLFFTRILWFLILVACLIGSICKIWDFYYLYQQYPVVVDLHVDHMRTLQFPAVTICNLNRIKNSKTPYSKPIKIVPQSFKPPGTSLVLSERNSLVSCTQDPNGTNSSKRNPFNDLEFLKKHYEMDKNEISKLGHSLSDMLEECSFNGKSCSAIQFTHFVSFRFGNCFTFNQKTQGKEPVQISNVGVGSGLILKLNLEIDRYIRISHTEGAIITIHSPEEIPNPEEDGLIASPKYETLISLRQTVVNRLPDPYKDQCLDYKAKKKEFVNRNECIRTCIQDHNFAKCGCTEPTLKIRKNLKVCNLKNMTEICCLDNALYDLTQHEPVCDCPLPCSSVYYKEKVSRALLNKKYFGKISDMKLNIFYESLERNMYEYRPKYNLSELLSYLGNIFGLWLGLSLVVVFELFEALLSCIKFIRTFEYPV</sequence>
<evidence type="ECO:0000256" key="10">
    <source>
        <dbReference type="ARBA" id="ARBA00023201"/>
    </source>
</evidence>
<dbReference type="PRINTS" id="PR01078">
    <property type="entry name" value="AMINACHANNEL"/>
</dbReference>
<evidence type="ECO:0000256" key="11">
    <source>
        <dbReference type="ARBA" id="ARBA00023303"/>
    </source>
</evidence>
<dbReference type="AlphaFoldDB" id="A0A8X6G944"/>
<keyword evidence="5 12" id="KW-0812">Transmembrane</keyword>
<evidence type="ECO:0000256" key="13">
    <source>
        <dbReference type="SAM" id="Phobius"/>
    </source>
</evidence>
<dbReference type="Gene3D" id="1.10.287.770">
    <property type="entry name" value="YojJ-like"/>
    <property type="match status" value="1"/>
</dbReference>
<reference evidence="14" key="1">
    <citation type="submission" date="2020-07" db="EMBL/GenBank/DDBJ databases">
        <title>Multicomponent nature underlies the extraordinary mechanical properties of spider dragline silk.</title>
        <authorList>
            <person name="Kono N."/>
            <person name="Nakamura H."/>
            <person name="Mori M."/>
            <person name="Yoshida Y."/>
            <person name="Ohtoshi R."/>
            <person name="Malay A.D."/>
            <person name="Moran D.A.P."/>
            <person name="Tomita M."/>
            <person name="Numata K."/>
            <person name="Arakawa K."/>
        </authorList>
    </citation>
    <scope>NUCLEOTIDE SEQUENCE</scope>
</reference>
<keyword evidence="10 12" id="KW-0739">Sodium transport</keyword>
<keyword evidence="11 12" id="KW-0407">Ion channel</keyword>
<dbReference type="PANTHER" id="PTHR11690">
    <property type="entry name" value="AMILORIDE-SENSITIVE SODIUM CHANNEL-RELATED"/>
    <property type="match status" value="1"/>
</dbReference>
<evidence type="ECO:0000256" key="4">
    <source>
        <dbReference type="ARBA" id="ARBA00022461"/>
    </source>
</evidence>
<dbReference type="EMBL" id="BMAO01024956">
    <property type="protein sequence ID" value="GFQ98977.1"/>
    <property type="molecule type" value="Genomic_DNA"/>
</dbReference>
<evidence type="ECO:0000256" key="5">
    <source>
        <dbReference type="ARBA" id="ARBA00022692"/>
    </source>
</evidence>
<dbReference type="Gene3D" id="2.60.470.10">
    <property type="entry name" value="Acid-sensing ion channels like domains"/>
    <property type="match status" value="1"/>
</dbReference>
<keyword evidence="4 12" id="KW-0894">Sodium channel</keyword>
<protein>
    <submittedName>
        <fullName evidence="14">Acid-sensing ion channel 5</fullName>
    </submittedName>
</protein>
<feature type="transmembrane region" description="Helical" evidence="13">
    <location>
        <begin position="38"/>
        <end position="62"/>
    </location>
</feature>
<accession>A0A8X6G944</accession>
<evidence type="ECO:0000256" key="12">
    <source>
        <dbReference type="RuleBase" id="RU000679"/>
    </source>
</evidence>
<comment type="similarity">
    <text evidence="2 12">Belongs to the amiloride-sensitive sodium channel (TC 1.A.6) family.</text>
</comment>
<evidence type="ECO:0000256" key="7">
    <source>
        <dbReference type="ARBA" id="ARBA00023053"/>
    </source>
</evidence>